<feature type="compositionally biased region" description="Basic residues" evidence="1">
    <location>
        <begin position="31"/>
        <end position="42"/>
    </location>
</feature>
<proteinExistence type="predicted"/>
<reference evidence="2 3" key="1">
    <citation type="journal article" date="2023" name="Plants (Basel)">
        <title>Bridging the Gap: Combining Genomics and Transcriptomics Approaches to Understand Stylosanthes scabra, an Orphan Legume from the Brazilian Caatinga.</title>
        <authorList>
            <person name="Ferreira-Neto J.R.C."/>
            <person name="da Silva M.D."/>
            <person name="Binneck E."/>
            <person name="de Melo N.F."/>
            <person name="da Silva R.H."/>
            <person name="de Melo A.L.T.M."/>
            <person name="Pandolfi V."/>
            <person name="Bustamante F.O."/>
            <person name="Brasileiro-Vidal A.C."/>
            <person name="Benko-Iseppon A.M."/>
        </authorList>
    </citation>
    <scope>NUCLEOTIDE SEQUENCE [LARGE SCALE GENOMIC DNA]</scope>
    <source>
        <tissue evidence="2">Leaves</tissue>
    </source>
</reference>
<keyword evidence="3" id="KW-1185">Reference proteome</keyword>
<organism evidence="2 3">
    <name type="scientific">Stylosanthes scabra</name>
    <dbReference type="NCBI Taxonomy" id="79078"/>
    <lineage>
        <taxon>Eukaryota</taxon>
        <taxon>Viridiplantae</taxon>
        <taxon>Streptophyta</taxon>
        <taxon>Embryophyta</taxon>
        <taxon>Tracheophyta</taxon>
        <taxon>Spermatophyta</taxon>
        <taxon>Magnoliopsida</taxon>
        <taxon>eudicotyledons</taxon>
        <taxon>Gunneridae</taxon>
        <taxon>Pentapetalae</taxon>
        <taxon>rosids</taxon>
        <taxon>fabids</taxon>
        <taxon>Fabales</taxon>
        <taxon>Fabaceae</taxon>
        <taxon>Papilionoideae</taxon>
        <taxon>50 kb inversion clade</taxon>
        <taxon>dalbergioids sensu lato</taxon>
        <taxon>Dalbergieae</taxon>
        <taxon>Pterocarpus clade</taxon>
        <taxon>Stylosanthes</taxon>
    </lineage>
</organism>
<sequence length="107" mass="11845">MLPPILLIESATSKLRRDERSHNHSGIVKKGASHQIHHHHHCATSTAMRPPPSFEFCIGLHRPTTTLSTSFTPLIGSRVNEDYVFIHGRRSGSRGQWWKVLGSGGSG</sequence>
<feature type="region of interest" description="Disordered" evidence="1">
    <location>
        <begin position="13"/>
        <end position="47"/>
    </location>
</feature>
<comment type="caution">
    <text evidence="2">The sequence shown here is derived from an EMBL/GenBank/DDBJ whole genome shotgun (WGS) entry which is preliminary data.</text>
</comment>
<gene>
    <name evidence="2" type="ORF">PIB30_001654</name>
</gene>
<accession>A0ABU6T3R0</accession>
<dbReference type="EMBL" id="JASCZI010090624">
    <property type="protein sequence ID" value="MED6142886.1"/>
    <property type="molecule type" value="Genomic_DNA"/>
</dbReference>
<evidence type="ECO:0000256" key="1">
    <source>
        <dbReference type="SAM" id="MobiDB-lite"/>
    </source>
</evidence>
<protein>
    <submittedName>
        <fullName evidence="2">Uncharacterized protein</fullName>
    </submittedName>
</protein>
<dbReference type="Proteomes" id="UP001341840">
    <property type="component" value="Unassembled WGS sequence"/>
</dbReference>
<evidence type="ECO:0000313" key="2">
    <source>
        <dbReference type="EMBL" id="MED6142886.1"/>
    </source>
</evidence>
<name>A0ABU6T3R0_9FABA</name>
<evidence type="ECO:0000313" key="3">
    <source>
        <dbReference type="Proteomes" id="UP001341840"/>
    </source>
</evidence>